<reference evidence="2" key="2">
    <citation type="submission" date="2010-07" db="EMBL/GenBank/DDBJ databases">
        <authorList>
            <consortium name="The Broad Institute Genome Sequencing Platform"/>
            <consortium name="Broad Institute Genome Sequencing Center for Infectious Disease"/>
            <person name="Ma L.-J."/>
            <person name="Dead R."/>
            <person name="Young S."/>
            <person name="Zeng Q."/>
            <person name="Koehrsen M."/>
            <person name="Alvarado L."/>
            <person name="Berlin A."/>
            <person name="Chapman S.B."/>
            <person name="Chen Z."/>
            <person name="Freedman E."/>
            <person name="Gellesch M."/>
            <person name="Goldberg J."/>
            <person name="Griggs A."/>
            <person name="Gujja S."/>
            <person name="Heilman E.R."/>
            <person name="Heiman D."/>
            <person name="Hepburn T."/>
            <person name="Howarth C."/>
            <person name="Jen D."/>
            <person name="Larson L."/>
            <person name="Mehta T."/>
            <person name="Neiman D."/>
            <person name="Pearson M."/>
            <person name="Roberts A."/>
            <person name="Saif S."/>
            <person name="Shea T."/>
            <person name="Shenoy N."/>
            <person name="Sisk P."/>
            <person name="Stolte C."/>
            <person name="Sykes S."/>
            <person name="Walk T."/>
            <person name="White J."/>
            <person name="Yandava C."/>
            <person name="Haas B."/>
            <person name="Nusbaum C."/>
            <person name="Birren B."/>
        </authorList>
    </citation>
    <scope>NUCLEOTIDE SEQUENCE</scope>
    <source>
        <strain evidence="2">R3-111a-1</strain>
    </source>
</reference>
<evidence type="ECO:0000313" key="4">
    <source>
        <dbReference type="Proteomes" id="UP000006039"/>
    </source>
</evidence>
<organism evidence="2">
    <name type="scientific">Gaeumannomyces tritici (strain R3-111a-1)</name>
    <name type="common">Wheat and barley take-all root rot fungus</name>
    <name type="synonym">Gaeumannomyces graminis var. tritici</name>
    <dbReference type="NCBI Taxonomy" id="644352"/>
    <lineage>
        <taxon>Eukaryota</taxon>
        <taxon>Fungi</taxon>
        <taxon>Dikarya</taxon>
        <taxon>Ascomycota</taxon>
        <taxon>Pezizomycotina</taxon>
        <taxon>Sordariomycetes</taxon>
        <taxon>Sordariomycetidae</taxon>
        <taxon>Magnaporthales</taxon>
        <taxon>Magnaporthaceae</taxon>
        <taxon>Gaeumannomyces</taxon>
    </lineage>
</organism>
<proteinExistence type="predicted"/>
<dbReference type="EnsemblFungi" id="EJT72634">
    <property type="protein sequence ID" value="EJT72634"/>
    <property type="gene ID" value="GGTG_09494"/>
</dbReference>
<dbReference type="GeneID" id="20349952"/>
<dbReference type="EMBL" id="GL385399">
    <property type="protein sequence ID" value="EJT72634.1"/>
    <property type="molecule type" value="Genomic_DNA"/>
</dbReference>
<reference evidence="4" key="1">
    <citation type="submission" date="2010-07" db="EMBL/GenBank/DDBJ databases">
        <title>The genome sequence of Gaeumannomyces graminis var. tritici strain R3-111a-1.</title>
        <authorList>
            <consortium name="The Broad Institute Genome Sequencing Platform"/>
            <person name="Ma L.-J."/>
            <person name="Dead R."/>
            <person name="Young S."/>
            <person name="Zeng Q."/>
            <person name="Koehrsen M."/>
            <person name="Alvarado L."/>
            <person name="Berlin A."/>
            <person name="Chapman S.B."/>
            <person name="Chen Z."/>
            <person name="Freedman E."/>
            <person name="Gellesch M."/>
            <person name="Goldberg J."/>
            <person name="Griggs A."/>
            <person name="Gujja S."/>
            <person name="Heilman E.R."/>
            <person name="Heiman D."/>
            <person name="Hepburn T."/>
            <person name="Howarth C."/>
            <person name="Jen D."/>
            <person name="Larson L."/>
            <person name="Mehta T."/>
            <person name="Neiman D."/>
            <person name="Pearson M."/>
            <person name="Roberts A."/>
            <person name="Saif S."/>
            <person name="Shea T."/>
            <person name="Shenoy N."/>
            <person name="Sisk P."/>
            <person name="Stolte C."/>
            <person name="Sykes S."/>
            <person name="Walk T."/>
            <person name="White J."/>
            <person name="Yandava C."/>
            <person name="Haas B."/>
            <person name="Nusbaum C."/>
            <person name="Birren B."/>
        </authorList>
    </citation>
    <scope>NUCLEOTIDE SEQUENCE [LARGE SCALE GENOMIC DNA]</scope>
    <source>
        <strain evidence="4">R3-111a-1</strain>
    </source>
</reference>
<keyword evidence="4" id="KW-1185">Reference proteome</keyword>
<dbReference type="AlphaFoldDB" id="J3P7K2"/>
<evidence type="ECO:0000256" key="1">
    <source>
        <dbReference type="SAM" id="MobiDB-lite"/>
    </source>
</evidence>
<protein>
    <submittedName>
        <fullName evidence="2 3">Uncharacterized protein</fullName>
    </submittedName>
</protein>
<reference evidence="2" key="3">
    <citation type="submission" date="2010-09" db="EMBL/GenBank/DDBJ databases">
        <title>Annotation of Gaeumannomyces graminis var. tritici R3-111a-1.</title>
        <authorList>
            <consortium name="The Broad Institute Genome Sequencing Platform"/>
            <person name="Ma L.-J."/>
            <person name="Dead R."/>
            <person name="Young S.K."/>
            <person name="Zeng Q."/>
            <person name="Gargeya S."/>
            <person name="Fitzgerald M."/>
            <person name="Haas B."/>
            <person name="Abouelleil A."/>
            <person name="Alvarado L."/>
            <person name="Arachchi H.M."/>
            <person name="Berlin A."/>
            <person name="Brown A."/>
            <person name="Chapman S.B."/>
            <person name="Chen Z."/>
            <person name="Dunbar C."/>
            <person name="Freedman E."/>
            <person name="Gearin G."/>
            <person name="Gellesch M."/>
            <person name="Goldberg J."/>
            <person name="Griggs A."/>
            <person name="Gujja S."/>
            <person name="Heiman D."/>
            <person name="Howarth C."/>
            <person name="Larson L."/>
            <person name="Lui A."/>
            <person name="MacDonald P.J.P."/>
            <person name="Mehta T."/>
            <person name="Montmayeur A."/>
            <person name="Murphy C."/>
            <person name="Neiman D."/>
            <person name="Pearson M."/>
            <person name="Priest M."/>
            <person name="Roberts A."/>
            <person name="Saif S."/>
            <person name="Shea T."/>
            <person name="Shenoy N."/>
            <person name="Sisk P."/>
            <person name="Stolte C."/>
            <person name="Sykes S."/>
            <person name="Yandava C."/>
            <person name="Wortman J."/>
            <person name="Nusbaum C."/>
            <person name="Birren B."/>
        </authorList>
    </citation>
    <scope>NUCLEOTIDE SEQUENCE</scope>
    <source>
        <strain evidence="2">R3-111a-1</strain>
    </source>
</reference>
<dbReference type="RefSeq" id="XP_009225608.1">
    <property type="nucleotide sequence ID" value="XM_009227344.1"/>
</dbReference>
<name>J3P7K2_GAET3</name>
<feature type="region of interest" description="Disordered" evidence="1">
    <location>
        <begin position="71"/>
        <end position="93"/>
    </location>
</feature>
<reference evidence="3" key="4">
    <citation type="journal article" date="2015" name="G3 (Bethesda)">
        <title>Genome sequences of three phytopathogenic species of the Magnaporthaceae family of fungi.</title>
        <authorList>
            <person name="Okagaki L.H."/>
            <person name="Nunes C.C."/>
            <person name="Sailsbery J."/>
            <person name="Clay B."/>
            <person name="Brown D."/>
            <person name="John T."/>
            <person name="Oh Y."/>
            <person name="Young N."/>
            <person name="Fitzgerald M."/>
            <person name="Haas B.J."/>
            <person name="Zeng Q."/>
            <person name="Young S."/>
            <person name="Adiconis X."/>
            <person name="Fan L."/>
            <person name="Levin J.Z."/>
            <person name="Mitchell T.K."/>
            <person name="Okubara P.A."/>
            <person name="Farman M.L."/>
            <person name="Kohn L.M."/>
            <person name="Birren B."/>
            <person name="Ma L.-J."/>
            <person name="Dean R.A."/>
        </authorList>
    </citation>
    <scope>NUCLEOTIDE SEQUENCE</scope>
    <source>
        <strain evidence="3">R3-111a-1</strain>
    </source>
</reference>
<evidence type="ECO:0000313" key="2">
    <source>
        <dbReference type="EMBL" id="EJT72634.1"/>
    </source>
</evidence>
<dbReference type="VEuPathDB" id="FungiDB:GGTG_09494"/>
<dbReference type="Proteomes" id="UP000006039">
    <property type="component" value="Unassembled WGS sequence"/>
</dbReference>
<reference evidence="3" key="5">
    <citation type="submission" date="2018-04" db="UniProtKB">
        <authorList>
            <consortium name="EnsemblFungi"/>
        </authorList>
    </citation>
    <scope>IDENTIFICATION</scope>
    <source>
        <strain evidence="3">R3-111a-1</strain>
    </source>
</reference>
<accession>J3P7K2</accession>
<sequence>MPTLTEARLLGALAAGRHGQEAAPPWIKHLQLWGQHQQSTSNHGSGAAKDVLCQCRIGQTGLIVARLPEKSAHATCPEPASQTPRNKARPASY</sequence>
<dbReference type="HOGENOM" id="CLU_2399811_0_0_1"/>
<evidence type="ECO:0000313" key="3">
    <source>
        <dbReference type="EnsemblFungi" id="EJT72634"/>
    </source>
</evidence>
<gene>
    <name evidence="3" type="primary">20349952</name>
    <name evidence="2" type="ORF">GGTG_09494</name>
</gene>